<keyword evidence="2" id="KW-1133">Transmembrane helix</keyword>
<dbReference type="InterPro" id="IPR003660">
    <property type="entry name" value="HAMP_dom"/>
</dbReference>
<feature type="domain" description="HAMP" evidence="3">
    <location>
        <begin position="390"/>
        <end position="442"/>
    </location>
</feature>
<dbReference type="Pfam" id="PF00990">
    <property type="entry name" value="GGDEF"/>
    <property type="match status" value="1"/>
</dbReference>
<proteinExistence type="predicted"/>
<dbReference type="InterPro" id="IPR048760">
    <property type="entry name" value="VP0354-like_sensor_dom"/>
</dbReference>
<evidence type="ECO:0000259" key="4">
    <source>
        <dbReference type="PROSITE" id="PS50887"/>
    </source>
</evidence>
<dbReference type="Gene3D" id="3.30.70.270">
    <property type="match status" value="1"/>
</dbReference>
<dbReference type="SUPFAM" id="SSF158472">
    <property type="entry name" value="HAMP domain-like"/>
    <property type="match status" value="1"/>
</dbReference>
<dbReference type="Proteomes" id="UP001500279">
    <property type="component" value="Unassembled WGS sequence"/>
</dbReference>
<dbReference type="InterPro" id="IPR029151">
    <property type="entry name" value="Sensor-like_sf"/>
</dbReference>
<dbReference type="NCBIfam" id="TIGR00254">
    <property type="entry name" value="GGDEF"/>
    <property type="match status" value="1"/>
</dbReference>
<evidence type="ECO:0008006" key="7">
    <source>
        <dbReference type="Google" id="ProtNLM"/>
    </source>
</evidence>
<dbReference type="SMART" id="SM00304">
    <property type="entry name" value="HAMP"/>
    <property type="match status" value="1"/>
</dbReference>
<feature type="transmembrane region" description="Helical" evidence="2">
    <location>
        <begin position="51"/>
        <end position="75"/>
    </location>
</feature>
<evidence type="ECO:0000256" key="1">
    <source>
        <dbReference type="SAM" id="MobiDB-lite"/>
    </source>
</evidence>
<evidence type="ECO:0000259" key="3">
    <source>
        <dbReference type="PROSITE" id="PS50885"/>
    </source>
</evidence>
<dbReference type="PROSITE" id="PS50887">
    <property type="entry name" value="GGDEF"/>
    <property type="match status" value="1"/>
</dbReference>
<dbReference type="CDD" id="cd06225">
    <property type="entry name" value="HAMP"/>
    <property type="match status" value="1"/>
</dbReference>
<dbReference type="CDD" id="cd18773">
    <property type="entry name" value="PDC1_HK_sensor"/>
    <property type="match status" value="1"/>
</dbReference>
<dbReference type="Gene3D" id="3.30.450.20">
    <property type="entry name" value="PAS domain"/>
    <property type="match status" value="1"/>
</dbReference>
<evidence type="ECO:0000313" key="5">
    <source>
        <dbReference type="EMBL" id="GAA0742210.1"/>
    </source>
</evidence>
<dbReference type="SUPFAM" id="SSF55073">
    <property type="entry name" value="Nucleotide cyclase"/>
    <property type="match status" value="1"/>
</dbReference>
<dbReference type="InterPro" id="IPR000160">
    <property type="entry name" value="GGDEF_dom"/>
</dbReference>
<dbReference type="InterPro" id="IPR043128">
    <property type="entry name" value="Rev_trsase/Diguanyl_cyclase"/>
</dbReference>
<dbReference type="PANTHER" id="PTHR46663">
    <property type="entry name" value="DIGUANYLATE CYCLASE DGCT-RELATED"/>
    <property type="match status" value="1"/>
</dbReference>
<feature type="region of interest" description="Disordered" evidence="1">
    <location>
        <begin position="1"/>
        <end position="43"/>
    </location>
</feature>
<dbReference type="EMBL" id="BAAAEW010000004">
    <property type="protein sequence ID" value="GAA0742210.1"/>
    <property type="molecule type" value="Genomic_DNA"/>
</dbReference>
<keyword evidence="6" id="KW-1185">Reference proteome</keyword>
<dbReference type="PROSITE" id="PS50885">
    <property type="entry name" value="HAMP"/>
    <property type="match status" value="1"/>
</dbReference>
<evidence type="ECO:0000313" key="6">
    <source>
        <dbReference type="Proteomes" id="UP001500279"/>
    </source>
</evidence>
<keyword evidence="2" id="KW-0812">Transmembrane</keyword>
<evidence type="ECO:0000256" key="2">
    <source>
        <dbReference type="SAM" id="Phobius"/>
    </source>
</evidence>
<comment type="caution">
    <text evidence="5">The sequence shown here is derived from an EMBL/GenBank/DDBJ whole genome shotgun (WGS) entry which is preliminary data.</text>
</comment>
<dbReference type="InterPro" id="IPR052163">
    <property type="entry name" value="DGC-Regulatory_Protein"/>
</dbReference>
<dbReference type="InterPro" id="IPR029787">
    <property type="entry name" value="Nucleotide_cyclase"/>
</dbReference>
<feature type="compositionally biased region" description="Low complexity" evidence="1">
    <location>
        <begin position="26"/>
        <end position="43"/>
    </location>
</feature>
<dbReference type="SUPFAM" id="SSF103190">
    <property type="entry name" value="Sensory domain-like"/>
    <property type="match status" value="1"/>
</dbReference>
<gene>
    <name evidence="5" type="ORF">GCM10009107_05490</name>
</gene>
<reference evidence="5 6" key="1">
    <citation type="journal article" date="2019" name="Int. J. Syst. Evol. Microbiol.">
        <title>The Global Catalogue of Microorganisms (GCM) 10K type strain sequencing project: providing services to taxonomists for standard genome sequencing and annotation.</title>
        <authorList>
            <consortium name="The Broad Institute Genomics Platform"/>
            <consortium name="The Broad Institute Genome Sequencing Center for Infectious Disease"/>
            <person name="Wu L."/>
            <person name="Ma J."/>
        </authorList>
    </citation>
    <scope>NUCLEOTIDE SEQUENCE [LARGE SCALE GENOMIC DNA]</scope>
    <source>
        <strain evidence="5 6">JCM 15503</strain>
    </source>
</reference>
<dbReference type="Pfam" id="PF00672">
    <property type="entry name" value="HAMP"/>
    <property type="match status" value="1"/>
</dbReference>
<protein>
    <recommendedName>
        <fullName evidence="7">Diguanylate cyclase</fullName>
    </recommendedName>
</protein>
<dbReference type="Pfam" id="PF21623">
    <property type="entry name" value="HK_sensor_dom_bact"/>
    <property type="match status" value="1"/>
</dbReference>
<name>A0ABN1JLJ8_9BURK</name>
<dbReference type="PANTHER" id="PTHR46663:SF2">
    <property type="entry name" value="GGDEF DOMAIN-CONTAINING PROTEIN"/>
    <property type="match status" value="1"/>
</dbReference>
<dbReference type="RefSeq" id="WP_231010288.1">
    <property type="nucleotide sequence ID" value="NZ_BAAAEW010000004.1"/>
</dbReference>
<keyword evidence="2" id="KW-0472">Membrane</keyword>
<feature type="domain" description="GGDEF" evidence="4">
    <location>
        <begin position="485"/>
        <end position="618"/>
    </location>
</feature>
<dbReference type="CDD" id="cd01949">
    <property type="entry name" value="GGDEF"/>
    <property type="match status" value="1"/>
</dbReference>
<accession>A0ABN1JLJ8</accession>
<sequence length="621" mass="66165">MTADPSPQSETAALASPAVLQPPGLPSGLGAAASPPSATAPPRRSRLRLGIAGRLALVLALVGLCAAGLTGFYAYQASRNLQVVSARNELLTSTQVLARRITQTREEITRNLQVLVNHPATLTVLQRGDAADADRLASLFGGVMTANPSYLQLRLISASEHGLERVRMDRRGASPVRVLGDALQEKGHYAYVAETLQMPAGATYLSRITINHESGTAAGFDQPALQQAMPVIDAAGKAIGVVVVNVDLNSMFALLAADLPEAFALYLANGGGDILIHPDSSKTFGFDRGRRVLLQDEFAATAPVVNGRSEHVVFDVDGDAEPGGPPQAGLVAAFVALPLESPANENRLVLGLAQPLAQVLAQSQPLGQAITRIVLGLGLVSLLVAAALAQALTRPINAVSEAARRFAAGETPGDLPLRRNDEIGSLARRFQQMQVQITRQLADLTTKQQELEHLSHHDMLTGLPNRRLFQDRLAHALAQARRNGEAVCLLFIDLNNFKQVNDQHGHDAGDVVLQIIAQRLHAAMRQADTVARLGGDEFVVLLDTSAHPLHVALIAEKLLDEIRLPVPHGCKQLQVDASIGIARYPHDGETASDIMANADRAMYATKTAGEGGYRFFSVPLE</sequence>
<dbReference type="SMART" id="SM00267">
    <property type="entry name" value="GGDEF"/>
    <property type="match status" value="1"/>
</dbReference>
<organism evidence="5 6">
    <name type="scientific">Ideonella azotifigens</name>
    <dbReference type="NCBI Taxonomy" id="513160"/>
    <lineage>
        <taxon>Bacteria</taxon>
        <taxon>Pseudomonadati</taxon>
        <taxon>Pseudomonadota</taxon>
        <taxon>Betaproteobacteria</taxon>
        <taxon>Burkholderiales</taxon>
        <taxon>Sphaerotilaceae</taxon>
        <taxon>Ideonella</taxon>
    </lineage>
</organism>
<dbReference type="Gene3D" id="6.10.340.10">
    <property type="match status" value="1"/>
</dbReference>
<feature type="compositionally biased region" description="Polar residues" evidence="1">
    <location>
        <begin position="1"/>
        <end position="11"/>
    </location>
</feature>